<keyword evidence="2" id="KW-1185">Reference proteome</keyword>
<protein>
    <submittedName>
        <fullName evidence="1">Uncharacterized protein</fullName>
    </submittedName>
</protein>
<dbReference type="Proteomes" id="UP000053660">
    <property type="component" value="Unassembled WGS sequence"/>
</dbReference>
<evidence type="ECO:0000313" key="2">
    <source>
        <dbReference type="Proteomes" id="UP000053660"/>
    </source>
</evidence>
<accession>A0A0B1TTH1</accession>
<reference evidence="1 2" key="1">
    <citation type="submission" date="2014-03" db="EMBL/GenBank/DDBJ databases">
        <title>Draft genome of the hookworm Oesophagostomum dentatum.</title>
        <authorList>
            <person name="Mitreva M."/>
        </authorList>
    </citation>
    <scope>NUCLEOTIDE SEQUENCE [LARGE SCALE GENOMIC DNA]</scope>
    <source>
        <strain evidence="1 2">OD-Hann</strain>
    </source>
</reference>
<organism evidence="1 2">
    <name type="scientific">Oesophagostomum dentatum</name>
    <name type="common">Nodular worm</name>
    <dbReference type="NCBI Taxonomy" id="61180"/>
    <lineage>
        <taxon>Eukaryota</taxon>
        <taxon>Metazoa</taxon>
        <taxon>Ecdysozoa</taxon>
        <taxon>Nematoda</taxon>
        <taxon>Chromadorea</taxon>
        <taxon>Rhabditida</taxon>
        <taxon>Rhabditina</taxon>
        <taxon>Rhabditomorpha</taxon>
        <taxon>Strongyloidea</taxon>
        <taxon>Strongylidae</taxon>
        <taxon>Oesophagostomum</taxon>
    </lineage>
</organism>
<proteinExistence type="predicted"/>
<gene>
    <name evidence="1" type="ORF">OESDEN_00584</name>
</gene>
<dbReference type="OrthoDB" id="5864703at2759"/>
<dbReference type="AlphaFoldDB" id="A0A0B1TTH1"/>
<name>A0A0B1TTH1_OESDE</name>
<sequence>MKEEYLYELTYFSIPDYNFIYCCIQHACKSRNIRPTDPLDWDMDHEFAGPCGPPGDGLMVDVKLEEDEDKSDNGKVRREFSQKTSSKICEIIVKERHAQKVRLVSFFDSASRPRMYHES</sequence>
<evidence type="ECO:0000313" key="1">
    <source>
        <dbReference type="EMBL" id="KHJ99441.1"/>
    </source>
</evidence>
<dbReference type="EMBL" id="KN549221">
    <property type="protein sequence ID" value="KHJ99441.1"/>
    <property type="molecule type" value="Genomic_DNA"/>
</dbReference>